<dbReference type="InParanoid" id="A0A168P1C8"/>
<name>A0A168P1C8_ABSGL</name>
<dbReference type="PANTHER" id="PTHR21535">
    <property type="entry name" value="MAGNESIUM AND COBALT TRANSPORT PROTEIN/MITOCHONDRIAL IMPORT INNER MEMBRANE TRANSLOCASE SUBUNIT TIM8"/>
    <property type="match status" value="1"/>
</dbReference>
<dbReference type="InterPro" id="IPR045863">
    <property type="entry name" value="CorA_TM1_TM2"/>
</dbReference>
<evidence type="ECO:0000256" key="3">
    <source>
        <dbReference type="ARBA" id="ARBA00022692"/>
    </source>
</evidence>
<evidence type="ECO:0008006" key="9">
    <source>
        <dbReference type="Google" id="ProtNLM"/>
    </source>
</evidence>
<dbReference type="OrthoDB" id="29879at2759"/>
<dbReference type="InterPro" id="IPR045861">
    <property type="entry name" value="CorA_cytoplasmic_dom"/>
</dbReference>
<dbReference type="InterPro" id="IPR044089">
    <property type="entry name" value="Alr1-like"/>
</dbReference>
<dbReference type="SUPFAM" id="SSF144083">
    <property type="entry name" value="Magnesium transport protein CorA, transmembrane region"/>
    <property type="match status" value="1"/>
</dbReference>
<dbReference type="EMBL" id="LT553527">
    <property type="protein sequence ID" value="SAM01597.1"/>
    <property type="molecule type" value="Genomic_DNA"/>
</dbReference>
<dbReference type="FunCoup" id="A0A168P1C8">
    <property type="interactions" value="121"/>
</dbReference>
<comment type="similarity">
    <text evidence="2">Belongs to the CorA metal ion transporter (MIT) (TC 1.A.35) family.</text>
</comment>
<dbReference type="SUPFAM" id="SSF143865">
    <property type="entry name" value="CorA soluble domain-like"/>
    <property type="match status" value="1"/>
</dbReference>
<feature type="region of interest" description="Disordered" evidence="6">
    <location>
        <begin position="79"/>
        <end position="101"/>
    </location>
</feature>
<evidence type="ECO:0000256" key="5">
    <source>
        <dbReference type="ARBA" id="ARBA00023136"/>
    </source>
</evidence>
<dbReference type="GO" id="GO:0015095">
    <property type="term" value="F:magnesium ion transmembrane transporter activity"/>
    <property type="evidence" value="ECO:0007669"/>
    <property type="project" value="InterPro"/>
</dbReference>
<feature type="region of interest" description="Disordered" evidence="6">
    <location>
        <begin position="1"/>
        <end position="67"/>
    </location>
</feature>
<gene>
    <name evidence="7" type="primary">ABSGL_07338.1 scaffold 8717</name>
</gene>
<dbReference type="PANTHER" id="PTHR21535:SF51">
    <property type="entry name" value="MANGANESE RESISTANCE PROTEIN MNR2"/>
    <property type="match status" value="1"/>
</dbReference>
<dbReference type="Gene3D" id="1.20.58.340">
    <property type="entry name" value="Magnesium transport protein CorA, transmembrane region"/>
    <property type="match status" value="2"/>
</dbReference>
<dbReference type="Proteomes" id="UP000078561">
    <property type="component" value="Unassembled WGS sequence"/>
</dbReference>
<dbReference type="AlphaFoldDB" id="A0A168P1C8"/>
<keyword evidence="5" id="KW-0472">Membrane</keyword>
<feature type="compositionally biased region" description="Polar residues" evidence="6">
    <location>
        <begin position="79"/>
        <end position="96"/>
    </location>
</feature>
<dbReference type="InterPro" id="IPR002523">
    <property type="entry name" value="MgTranspt_CorA/ZnTranspt_ZntB"/>
</dbReference>
<accession>A0A168P1C8</accession>
<dbReference type="STRING" id="4829.A0A168P1C8"/>
<reference evidence="7" key="1">
    <citation type="submission" date="2016-04" db="EMBL/GenBank/DDBJ databases">
        <authorList>
            <person name="Evans L.H."/>
            <person name="Alamgir A."/>
            <person name="Owens N."/>
            <person name="Weber N.D."/>
            <person name="Virtaneva K."/>
            <person name="Barbian K."/>
            <person name="Babar A."/>
            <person name="Rosenke K."/>
        </authorList>
    </citation>
    <scope>NUCLEOTIDE SEQUENCE [LARGE SCALE GENOMIC DNA]</scope>
    <source>
        <strain evidence="7">CBS 101.48</strain>
    </source>
</reference>
<evidence type="ECO:0000313" key="7">
    <source>
        <dbReference type="EMBL" id="SAM01597.1"/>
    </source>
</evidence>
<comment type="subcellular location">
    <subcellularLocation>
        <location evidence="1">Membrane</location>
        <topology evidence="1">Multi-pass membrane protein</topology>
    </subcellularLocation>
</comment>
<evidence type="ECO:0000256" key="2">
    <source>
        <dbReference type="ARBA" id="ARBA00009765"/>
    </source>
</evidence>
<keyword evidence="3" id="KW-0812">Transmembrane</keyword>
<protein>
    <recommendedName>
        <fullName evidence="9">Magnesium transporter</fullName>
    </recommendedName>
</protein>
<keyword evidence="8" id="KW-1185">Reference proteome</keyword>
<feature type="compositionally biased region" description="Basic residues" evidence="6">
    <location>
        <begin position="1"/>
        <end position="12"/>
    </location>
</feature>
<keyword evidence="4" id="KW-1133">Transmembrane helix</keyword>
<organism evidence="7">
    <name type="scientific">Absidia glauca</name>
    <name type="common">Pin mould</name>
    <dbReference type="NCBI Taxonomy" id="4829"/>
    <lineage>
        <taxon>Eukaryota</taxon>
        <taxon>Fungi</taxon>
        <taxon>Fungi incertae sedis</taxon>
        <taxon>Mucoromycota</taxon>
        <taxon>Mucoromycotina</taxon>
        <taxon>Mucoromycetes</taxon>
        <taxon>Mucorales</taxon>
        <taxon>Cunninghamellaceae</taxon>
        <taxon>Absidia</taxon>
    </lineage>
</organism>
<proteinExistence type="inferred from homology"/>
<dbReference type="Pfam" id="PF01544">
    <property type="entry name" value="CorA"/>
    <property type="match status" value="1"/>
</dbReference>
<dbReference type="GO" id="GO:0010961">
    <property type="term" value="P:intracellular magnesium ion homeostasis"/>
    <property type="evidence" value="ECO:0007669"/>
    <property type="project" value="TreeGrafter"/>
</dbReference>
<dbReference type="GO" id="GO:0016020">
    <property type="term" value="C:membrane"/>
    <property type="evidence" value="ECO:0007669"/>
    <property type="project" value="UniProtKB-SubCell"/>
</dbReference>
<evidence type="ECO:0000256" key="4">
    <source>
        <dbReference type="ARBA" id="ARBA00022989"/>
    </source>
</evidence>
<evidence type="ECO:0000256" key="1">
    <source>
        <dbReference type="ARBA" id="ARBA00004141"/>
    </source>
</evidence>
<dbReference type="Gene3D" id="3.30.460.20">
    <property type="entry name" value="CorA soluble domain-like"/>
    <property type="match status" value="1"/>
</dbReference>
<feature type="compositionally biased region" description="Polar residues" evidence="6">
    <location>
        <begin position="18"/>
        <end position="43"/>
    </location>
</feature>
<sequence length="451" mass="51611">MKKSKRLNKTKGHPYSLVPSSTSNASMHSHPTNEQGPMTSQNYLCPAPGDLSRPLLDSQDYSRLPPLHPQHLTYLAHHQPSTQEEGYNSDTETSGSRQDDDDVYMATLDRKDQTDIDYAFLDAYLEQETCTIHSPSTAYRPRRLSTMADTRRYSLYGDRSKHLEVSEVHRMSYYSTAEPSTIHARYLCEIPPEGTLLSTMLKKGCFWIDMLNPTDAEIRTMCQAFRIHPLTEEDIIMEEQREKCDFHFRPTPHPHNVRKRIKQLRDYINVSPDWICYGLLDEITDSFAPLIKSIEFEVDSIDELVLILKESEQSDMLRRVGYCRKRVMGLLRLLVPKADVVKTLIKRGETKPDDATRPELSTEVSLFLGDVQDHILTMLQSLNHYEKISSRSHSNYLAQISIEMTQTNNEINDILSKLTALGSVLIPMNLVTGLWGMNVQVPGQFTEVSLT</sequence>
<evidence type="ECO:0000256" key="6">
    <source>
        <dbReference type="SAM" id="MobiDB-lite"/>
    </source>
</evidence>
<evidence type="ECO:0000313" key="8">
    <source>
        <dbReference type="Proteomes" id="UP000078561"/>
    </source>
</evidence>
<dbReference type="CDD" id="cd12829">
    <property type="entry name" value="Alr1p-like"/>
    <property type="match status" value="1"/>
</dbReference>